<organism evidence="6">
    <name type="scientific">viral metagenome</name>
    <dbReference type="NCBI Taxonomy" id="1070528"/>
    <lineage>
        <taxon>unclassified sequences</taxon>
        <taxon>metagenomes</taxon>
        <taxon>organismal metagenomes</taxon>
    </lineage>
</organism>
<evidence type="ECO:0000256" key="4">
    <source>
        <dbReference type="SAM" id="MobiDB-lite"/>
    </source>
</evidence>
<evidence type="ECO:0000256" key="2">
    <source>
        <dbReference type="ARBA" id="ARBA00022771"/>
    </source>
</evidence>
<evidence type="ECO:0000256" key="1">
    <source>
        <dbReference type="ARBA" id="ARBA00022723"/>
    </source>
</evidence>
<feature type="domain" description="TFIIS-type" evidence="5">
    <location>
        <begin position="309"/>
        <end position="350"/>
    </location>
</feature>
<name>A0A6C0AJK9_9ZZZZ</name>
<dbReference type="PROSITE" id="PS51133">
    <property type="entry name" value="ZF_TFIIS_2"/>
    <property type="match status" value="1"/>
</dbReference>
<reference evidence="6" key="1">
    <citation type="journal article" date="2020" name="Nature">
        <title>Giant virus diversity and host interactions through global metagenomics.</title>
        <authorList>
            <person name="Schulz F."/>
            <person name="Roux S."/>
            <person name="Paez-Espino D."/>
            <person name="Jungbluth S."/>
            <person name="Walsh D.A."/>
            <person name="Denef V.J."/>
            <person name="McMahon K.D."/>
            <person name="Konstantinidis K.T."/>
            <person name="Eloe-Fadrosh E.A."/>
            <person name="Kyrpides N.C."/>
            <person name="Woyke T."/>
        </authorList>
    </citation>
    <scope>NUCLEOTIDE SEQUENCE</scope>
    <source>
        <strain evidence="6">GVMAG-S-1035303-20</strain>
    </source>
</reference>
<dbReference type="SMART" id="SM00440">
    <property type="entry name" value="ZnF_C2C2"/>
    <property type="match status" value="1"/>
</dbReference>
<feature type="compositionally biased region" description="Acidic residues" evidence="4">
    <location>
        <begin position="123"/>
        <end position="169"/>
    </location>
</feature>
<dbReference type="CDD" id="cd13749">
    <property type="entry name" value="Zn-ribbon_TFIIS"/>
    <property type="match status" value="1"/>
</dbReference>
<keyword evidence="2" id="KW-0863">Zinc-finger</keyword>
<dbReference type="EMBL" id="MN740650">
    <property type="protein sequence ID" value="QHS79653.1"/>
    <property type="molecule type" value="Genomic_DNA"/>
</dbReference>
<protein>
    <recommendedName>
        <fullName evidence="5">TFIIS-type domain-containing protein</fullName>
    </recommendedName>
</protein>
<dbReference type="GO" id="GO:0003676">
    <property type="term" value="F:nucleic acid binding"/>
    <property type="evidence" value="ECO:0007669"/>
    <property type="project" value="InterPro"/>
</dbReference>
<keyword evidence="1" id="KW-0479">Metal-binding</keyword>
<dbReference type="InterPro" id="IPR001222">
    <property type="entry name" value="Znf_TFIIS"/>
</dbReference>
<dbReference type="AlphaFoldDB" id="A0A6C0AJK9"/>
<evidence type="ECO:0000256" key="3">
    <source>
        <dbReference type="ARBA" id="ARBA00022833"/>
    </source>
</evidence>
<dbReference type="Gene3D" id="2.20.25.10">
    <property type="match status" value="1"/>
</dbReference>
<dbReference type="GO" id="GO:0006351">
    <property type="term" value="P:DNA-templated transcription"/>
    <property type="evidence" value="ECO:0007669"/>
    <property type="project" value="InterPro"/>
</dbReference>
<dbReference type="PANTHER" id="PTHR11477:SF0">
    <property type="entry name" value="IP08861P-RELATED"/>
    <property type="match status" value="1"/>
</dbReference>
<sequence length="351" mass="39958">MVVATCIQASGTLQELAVPAKSADVLEWLRTKTKQPGLQFQGKIQDKDNWITIFAESGSDDDDNVNQHVLGGNFADEIFVGSMVVMMSANSNADNYDKPSSLYQNLKPAEYETIYSSWTFEGESSDEDADADADGGAEEDDDVEHAEDDEGPTVENEEDENDDGDEEEVIAPTKQRKPKQVVIHDVNTPCPLRDRVKQNYVDIGLTSEISEALENALLQRCIRDCAKQEIEVTWNNPAFWNHYRGRCMQFYENMRNYAWIPKLMSGDVTPAVFAEMTVVDLNPKRWKAQIEAQIEKDKKLFTRSGNASIFFFCSRCKKTTKCDYYQMQTRSADEPMTTFVTCLECDRRWKF</sequence>
<evidence type="ECO:0000259" key="5">
    <source>
        <dbReference type="PROSITE" id="PS51133"/>
    </source>
</evidence>
<evidence type="ECO:0000313" key="6">
    <source>
        <dbReference type="EMBL" id="QHS79653.1"/>
    </source>
</evidence>
<dbReference type="PANTHER" id="PTHR11477">
    <property type="entry name" value="TRANSCRIPTION FACTOR S-II ZINC FINGER DOMAIN-CONTAINING PROTEIN"/>
    <property type="match status" value="1"/>
</dbReference>
<dbReference type="SUPFAM" id="SSF57783">
    <property type="entry name" value="Zinc beta-ribbon"/>
    <property type="match status" value="1"/>
</dbReference>
<accession>A0A6C0AJK9</accession>
<dbReference type="GO" id="GO:0008270">
    <property type="term" value="F:zinc ion binding"/>
    <property type="evidence" value="ECO:0007669"/>
    <property type="project" value="UniProtKB-KW"/>
</dbReference>
<keyword evidence="3" id="KW-0862">Zinc</keyword>
<proteinExistence type="predicted"/>
<dbReference type="Pfam" id="PF01096">
    <property type="entry name" value="Zn_ribbon_TFIIS"/>
    <property type="match status" value="1"/>
</dbReference>
<feature type="region of interest" description="Disordered" evidence="4">
    <location>
        <begin position="121"/>
        <end position="180"/>
    </location>
</feature>
<dbReference type="GO" id="GO:0005634">
    <property type="term" value="C:nucleus"/>
    <property type="evidence" value="ECO:0007669"/>
    <property type="project" value="TreeGrafter"/>
</dbReference>